<dbReference type="CDD" id="cd03443">
    <property type="entry name" value="PaaI_thioesterase"/>
    <property type="match status" value="1"/>
</dbReference>
<sequence length="266" mass="27042">MAVTQSPPDFVVSGAEALLQVSAVSLSAQRAELMVPAGQRFADPVAGSCRSALGVPLDDVTGYVVACGAPSGRWPVSLGIRVDFLADIPTAGDPLSVTGELIARDDTSGTTHGSVVDSDGNVLALVTQRSHLVGVDATPTTPDISFDVPAADVPIRAALGFRDLAPGVVEMPPNQLAVNGMGNLHGGVLIIGSELAAMSAVEAAGDFRTTSIDIAYVRPGNGREATTFGAEVRHSGRSVAVVTVTASNSSGKPCSIATVVVQRRST</sequence>
<gene>
    <name evidence="2" type="ORF">HGA05_22930</name>
</gene>
<reference evidence="2 3" key="1">
    <citation type="submission" date="2020-04" db="EMBL/GenBank/DDBJ databases">
        <title>MicrobeNet Type strains.</title>
        <authorList>
            <person name="Nicholson A.C."/>
        </authorList>
    </citation>
    <scope>NUCLEOTIDE SEQUENCE [LARGE SCALE GENOMIC DNA]</scope>
    <source>
        <strain evidence="2 3">ATCC BAA-14</strain>
    </source>
</reference>
<feature type="domain" description="Thioesterase" evidence="1">
    <location>
        <begin position="181"/>
        <end position="254"/>
    </location>
</feature>
<evidence type="ECO:0000313" key="2">
    <source>
        <dbReference type="EMBL" id="NKY04426.1"/>
    </source>
</evidence>
<evidence type="ECO:0000313" key="3">
    <source>
        <dbReference type="Proteomes" id="UP000563898"/>
    </source>
</evidence>
<dbReference type="InterPro" id="IPR006683">
    <property type="entry name" value="Thioestr_dom"/>
</dbReference>
<comment type="caution">
    <text evidence="2">The sequence shown here is derived from an EMBL/GenBank/DDBJ whole genome shotgun (WGS) entry which is preliminary data.</text>
</comment>
<dbReference type="Pfam" id="PF03061">
    <property type="entry name" value="4HBT"/>
    <property type="match status" value="1"/>
</dbReference>
<accession>A0A846WU07</accession>
<dbReference type="SUPFAM" id="SSF54637">
    <property type="entry name" value="Thioesterase/thiol ester dehydrase-isomerase"/>
    <property type="match status" value="2"/>
</dbReference>
<dbReference type="EMBL" id="JAAXPC010000018">
    <property type="protein sequence ID" value="NKY04426.1"/>
    <property type="molecule type" value="Genomic_DNA"/>
</dbReference>
<proteinExistence type="predicted"/>
<organism evidence="2 3">
    <name type="scientific">Gordonia polyisoprenivorans</name>
    <dbReference type="NCBI Taxonomy" id="84595"/>
    <lineage>
        <taxon>Bacteria</taxon>
        <taxon>Bacillati</taxon>
        <taxon>Actinomycetota</taxon>
        <taxon>Actinomycetes</taxon>
        <taxon>Mycobacteriales</taxon>
        <taxon>Gordoniaceae</taxon>
        <taxon>Gordonia</taxon>
    </lineage>
</organism>
<dbReference type="Gene3D" id="3.10.129.10">
    <property type="entry name" value="Hotdog Thioesterase"/>
    <property type="match status" value="2"/>
</dbReference>
<protein>
    <submittedName>
        <fullName evidence="2">PaaI family thioesterase</fullName>
    </submittedName>
</protein>
<dbReference type="InterPro" id="IPR029069">
    <property type="entry name" value="HotDog_dom_sf"/>
</dbReference>
<evidence type="ECO:0000259" key="1">
    <source>
        <dbReference type="Pfam" id="PF03061"/>
    </source>
</evidence>
<dbReference type="AlphaFoldDB" id="A0A846WU07"/>
<dbReference type="Proteomes" id="UP000563898">
    <property type="component" value="Unassembled WGS sequence"/>
</dbReference>
<name>A0A846WU07_9ACTN</name>